<feature type="domain" description="XPG N-terminal" evidence="13">
    <location>
        <begin position="1"/>
        <end position="102"/>
    </location>
</feature>
<dbReference type="InterPro" id="IPR023426">
    <property type="entry name" value="Flap_endonuc"/>
</dbReference>
<dbReference type="InterPro" id="IPR036279">
    <property type="entry name" value="5-3_exonuclease_C_sf"/>
</dbReference>
<dbReference type="FunFam" id="3.40.50.1010:FF:000016">
    <property type="entry name" value="Flap endonuclease 1"/>
    <property type="match status" value="1"/>
</dbReference>
<dbReference type="InterPro" id="IPR006086">
    <property type="entry name" value="XPG-I_dom"/>
</dbReference>
<dbReference type="GO" id="GO:0006281">
    <property type="term" value="P:DNA repair"/>
    <property type="evidence" value="ECO:0007669"/>
    <property type="project" value="UniProtKB-KW"/>
</dbReference>
<reference evidence="14" key="1">
    <citation type="journal article" date="2020" name="mSystems">
        <title>Genome- and Community-Level Interaction Insights into Carbon Utilization and Element Cycling Functions of Hydrothermarchaeota in Hydrothermal Sediment.</title>
        <authorList>
            <person name="Zhou Z."/>
            <person name="Liu Y."/>
            <person name="Xu W."/>
            <person name="Pan J."/>
            <person name="Luo Z.H."/>
            <person name="Li M."/>
        </authorList>
    </citation>
    <scope>NUCLEOTIDE SEQUENCE [LARGE SCALE GENOMIC DNA]</scope>
    <source>
        <strain evidence="14">SpSt-853</strain>
    </source>
</reference>
<dbReference type="InterPro" id="IPR019973">
    <property type="entry name" value="Flap_endonuc_arc"/>
</dbReference>
<dbReference type="GO" id="GO:0017108">
    <property type="term" value="F:5'-flap endonuclease activity"/>
    <property type="evidence" value="ECO:0007669"/>
    <property type="project" value="TreeGrafter"/>
</dbReference>
<dbReference type="GO" id="GO:0008409">
    <property type="term" value="F:5'-3' exonuclease activity"/>
    <property type="evidence" value="ECO:0007669"/>
    <property type="project" value="InterPro"/>
</dbReference>
<sequence>MGVNLTPIIIKERVNLKDLGGKWIAVDANGELYQFLALIRKRDGSPLTDAQGRVTSHLIGLLYRSTRLISDFGIKLVFVFDGKPPLLKKEEIERRQEVKERFLREYEAAKARGELAVAFSKSVMTSRLTPDMIEDAKNLLNLLGIPYVQAPGEGEAQAAFMAARGDVWAVGSKDYDSLLFGAPRLVRFMTISGKEFLPSKGKFRPLKPEVIQAETMLAHYGITREQLIDLAILVGTDFNRGIKGIGPKTALKLVKEYGAIEHLPPELRLKVDKNFNAVREVFLHPPVCEDYSLEYGPLEESGLYEFLCRARGFSAERVEMVIRRMKAAGESRVQA</sequence>
<protein>
    <submittedName>
        <fullName evidence="14">Flap endonuclease-1</fullName>
    </submittedName>
</protein>
<evidence type="ECO:0000313" key="14">
    <source>
        <dbReference type="EMBL" id="HGZ11936.1"/>
    </source>
</evidence>
<dbReference type="PRINTS" id="PR00853">
    <property type="entry name" value="XPGRADSUPER"/>
</dbReference>
<evidence type="ECO:0000256" key="7">
    <source>
        <dbReference type="ARBA" id="ARBA00022801"/>
    </source>
</evidence>
<dbReference type="GO" id="GO:0003677">
    <property type="term" value="F:DNA binding"/>
    <property type="evidence" value="ECO:0007669"/>
    <property type="project" value="InterPro"/>
</dbReference>
<keyword evidence="10" id="KW-0234">DNA repair</keyword>
<dbReference type="SMART" id="SM00475">
    <property type="entry name" value="53EXOc"/>
    <property type="match status" value="1"/>
</dbReference>
<gene>
    <name evidence="14" type="primary">fen</name>
    <name evidence="14" type="ORF">ENW48_06920</name>
</gene>
<dbReference type="NCBIfam" id="TIGR03674">
    <property type="entry name" value="fen_arch"/>
    <property type="match status" value="1"/>
</dbReference>
<dbReference type="SMART" id="SM00485">
    <property type="entry name" value="XPGN"/>
    <property type="match status" value="1"/>
</dbReference>
<evidence type="ECO:0000256" key="10">
    <source>
        <dbReference type="ARBA" id="ARBA00023204"/>
    </source>
</evidence>
<keyword evidence="2" id="KW-0235">DNA replication</keyword>
<evidence type="ECO:0000256" key="2">
    <source>
        <dbReference type="ARBA" id="ARBA00022705"/>
    </source>
</evidence>
<dbReference type="SMART" id="SM00279">
    <property type="entry name" value="HhH2"/>
    <property type="match status" value="1"/>
</dbReference>
<evidence type="ECO:0000256" key="5">
    <source>
        <dbReference type="ARBA" id="ARBA00022759"/>
    </source>
</evidence>
<dbReference type="CDD" id="cd09867">
    <property type="entry name" value="PIN_FEN1"/>
    <property type="match status" value="1"/>
</dbReference>
<organism evidence="14">
    <name type="scientific">Desulfobacca acetoxidans</name>
    <dbReference type="NCBI Taxonomy" id="60893"/>
    <lineage>
        <taxon>Bacteria</taxon>
        <taxon>Pseudomonadati</taxon>
        <taxon>Thermodesulfobacteriota</taxon>
        <taxon>Desulfobaccia</taxon>
        <taxon>Desulfobaccales</taxon>
        <taxon>Desulfobaccaceae</taxon>
        <taxon>Desulfobacca</taxon>
    </lineage>
</organism>
<keyword evidence="6" id="KW-0227">DNA damage</keyword>
<keyword evidence="9" id="KW-0460">Magnesium</keyword>
<evidence type="ECO:0000256" key="8">
    <source>
        <dbReference type="ARBA" id="ARBA00022839"/>
    </source>
</evidence>
<dbReference type="SMART" id="SM00484">
    <property type="entry name" value="XPGI"/>
    <property type="match status" value="1"/>
</dbReference>
<dbReference type="HAMAP" id="MF_00614">
    <property type="entry name" value="Fen"/>
    <property type="match status" value="1"/>
</dbReference>
<dbReference type="InterPro" id="IPR006085">
    <property type="entry name" value="XPG_DNA_repair_N"/>
</dbReference>
<keyword evidence="7" id="KW-0378">Hydrolase</keyword>
<dbReference type="PANTHER" id="PTHR11081">
    <property type="entry name" value="FLAP ENDONUCLEASE FAMILY MEMBER"/>
    <property type="match status" value="1"/>
</dbReference>
<evidence type="ECO:0000256" key="3">
    <source>
        <dbReference type="ARBA" id="ARBA00022722"/>
    </source>
</evidence>
<name>A0A7C5EMB7_9BACT</name>
<dbReference type="Pfam" id="PF00867">
    <property type="entry name" value="XPG_I"/>
    <property type="match status" value="1"/>
</dbReference>
<dbReference type="EMBL" id="DTKJ01000047">
    <property type="protein sequence ID" value="HGZ11936.1"/>
    <property type="molecule type" value="Genomic_DNA"/>
</dbReference>
<evidence type="ECO:0000256" key="6">
    <source>
        <dbReference type="ARBA" id="ARBA00022763"/>
    </source>
</evidence>
<dbReference type="CDD" id="cd09903">
    <property type="entry name" value="H3TH_FEN1-Arc"/>
    <property type="match status" value="1"/>
</dbReference>
<keyword evidence="3" id="KW-0540">Nuclease</keyword>
<dbReference type="SUPFAM" id="SSF47807">
    <property type="entry name" value="5' to 3' exonuclease, C-terminal subdomain"/>
    <property type="match status" value="1"/>
</dbReference>
<dbReference type="Gene3D" id="3.40.50.1010">
    <property type="entry name" value="5'-nuclease"/>
    <property type="match status" value="1"/>
</dbReference>
<evidence type="ECO:0000259" key="12">
    <source>
        <dbReference type="SMART" id="SM00484"/>
    </source>
</evidence>
<dbReference type="Pfam" id="PF00752">
    <property type="entry name" value="XPG_N"/>
    <property type="match status" value="1"/>
</dbReference>
<evidence type="ECO:0000256" key="1">
    <source>
        <dbReference type="ARBA" id="ARBA00001946"/>
    </source>
</evidence>
<keyword evidence="5 14" id="KW-0255">Endonuclease</keyword>
<comment type="cofactor">
    <cofactor evidence="1">
        <name>Mg(2+)</name>
        <dbReference type="ChEBI" id="CHEBI:18420"/>
    </cofactor>
</comment>
<dbReference type="PANTHER" id="PTHR11081:SF9">
    <property type="entry name" value="FLAP ENDONUCLEASE 1"/>
    <property type="match status" value="1"/>
</dbReference>
<evidence type="ECO:0000259" key="11">
    <source>
        <dbReference type="SMART" id="SM00475"/>
    </source>
</evidence>
<evidence type="ECO:0000256" key="4">
    <source>
        <dbReference type="ARBA" id="ARBA00022723"/>
    </source>
</evidence>
<evidence type="ECO:0000256" key="9">
    <source>
        <dbReference type="ARBA" id="ARBA00022842"/>
    </source>
</evidence>
<dbReference type="SUPFAM" id="SSF88723">
    <property type="entry name" value="PIN domain-like"/>
    <property type="match status" value="1"/>
</dbReference>
<accession>A0A7C5EMB7</accession>
<keyword evidence="8" id="KW-0269">Exonuclease</keyword>
<dbReference type="InterPro" id="IPR006084">
    <property type="entry name" value="XPG/Rad2"/>
</dbReference>
<dbReference type="InterPro" id="IPR002421">
    <property type="entry name" value="5-3_exonuclease"/>
</dbReference>
<dbReference type="InterPro" id="IPR008918">
    <property type="entry name" value="HhH2"/>
</dbReference>
<dbReference type="Gene3D" id="1.10.150.20">
    <property type="entry name" value="5' to 3' exonuclease, C-terminal subdomain"/>
    <property type="match status" value="1"/>
</dbReference>
<dbReference type="InterPro" id="IPR029060">
    <property type="entry name" value="PIN-like_dom_sf"/>
</dbReference>
<dbReference type="GO" id="GO:0046872">
    <property type="term" value="F:metal ion binding"/>
    <property type="evidence" value="ECO:0007669"/>
    <property type="project" value="UniProtKB-KW"/>
</dbReference>
<comment type="caution">
    <text evidence="14">The sequence shown here is derived from an EMBL/GenBank/DDBJ whole genome shotgun (WGS) entry which is preliminary data.</text>
</comment>
<dbReference type="GO" id="GO:0006260">
    <property type="term" value="P:DNA replication"/>
    <property type="evidence" value="ECO:0007669"/>
    <property type="project" value="UniProtKB-KW"/>
</dbReference>
<proteinExistence type="inferred from homology"/>
<evidence type="ECO:0000259" key="13">
    <source>
        <dbReference type="SMART" id="SM00485"/>
    </source>
</evidence>
<feature type="domain" description="5'-3' exonuclease" evidence="11">
    <location>
        <begin position="21"/>
        <end position="296"/>
    </location>
</feature>
<keyword evidence="4" id="KW-0479">Metal-binding</keyword>
<feature type="domain" description="XPG-I" evidence="12">
    <location>
        <begin position="141"/>
        <end position="222"/>
    </location>
</feature>
<dbReference type="AlphaFoldDB" id="A0A7C5EMB7"/>